<evidence type="ECO:0000259" key="4">
    <source>
        <dbReference type="Pfam" id="PF02892"/>
    </source>
</evidence>
<evidence type="ECO:0000313" key="5">
    <source>
        <dbReference type="EMBL" id="RHX99735.1"/>
    </source>
</evidence>
<dbReference type="GO" id="GO:0008270">
    <property type="term" value="F:zinc ion binding"/>
    <property type="evidence" value="ECO:0007669"/>
    <property type="project" value="UniProtKB-KW"/>
</dbReference>
<feature type="domain" description="BED-type" evidence="4">
    <location>
        <begin position="27"/>
        <end position="64"/>
    </location>
</feature>
<keyword evidence="1" id="KW-0479">Metal-binding</keyword>
<dbReference type="PANTHER" id="PTHR40866:SF1">
    <property type="entry name" value="BED-TYPE DOMAIN-CONTAINING PROTEIN"/>
    <property type="match status" value="1"/>
</dbReference>
<reference evidence="5 6" key="1">
    <citation type="submission" date="2018-08" db="EMBL/GenBank/DDBJ databases">
        <title>Aphanomyces genome sequencing and annotation.</title>
        <authorList>
            <person name="Minardi D."/>
            <person name="Oidtmann B."/>
            <person name="Van Der Giezen M."/>
            <person name="Studholme D.J."/>
        </authorList>
    </citation>
    <scope>NUCLEOTIDE SEQUENCE [LARGE SCALE GENOMIC DNA]</scope>
    <source>
        <strain evidence="5 6">Kv</strain>
    </source>
</reference>
<keyword evidence="2" id="KW-0863">Zinc-finger</keyword>
<keyword evidence="3" id="KW-0862">Zinc</keyword>
<sequence length="518" mass="57539">MVIKCIVQNAMTPSTRITSSSYAAFFFRDIGDDKHNCRLCSKLISQRSSKGFTNLMSHLISCHPDYASLYEGSRPNAADGCAFPSYVSPASVSLHGWMDLIVSKHMPLSMVEDPTFRKYINLGPTSKPTIRATMNNVVLAVESKIKEQLPERFGLVFDGWSSAGTSFCCVLATFCKDGELHTPMLAFAPMLDEGDLSAAQHIAFLAATLELYGRTLNSVTFLVGDNCSVNQCMARMMGVPMVGCASHRLNLAVRQFLDKQEATLDTIHAVMLRCRTVKNRAALRELTPLAPKLRNDTRWSSTFAMVQRFFAIKDELACIADLRSIFPSPGQIDKMQDPLAALEVIQGFTITLQRHDLAMNEARALLDTLVERFSGMASYLSPHASIVSNATFENAVVKVLDDDVGSMLECERAALATFEVVRSNPSPSHTSSDPSCLAMEVLQAKRAKLNERVVMDYEDLRCVLPTSNIIERLFSKAKLVYTSLRQRLTPESLEILMFLGANRAYWNVLTVEQVRNKQ</sequence>
<accession>A0A396ZYM3</accession>
<dbReference type="InterPro" id="IPR012337">
    <property type="entry name" value="RNaseH-like_sf"/>
</dbReference>
<evidence type="ECO:0000256" key="2">
    <source>
        <dbReference type="ARBA" id="ARBA00022771"/>
    </source>
</evidence>
<dbReference type="AlphaFoldDB" id="A0A396ZYM3"/>
<dbReference type="GO" id="GO:0003677">
    <property type="term" value="F:DNA binding"/>
    <property type="evidence" value="ECO:0007669"/>
    <property type="project" value="InterPro"/>
</dbReference>
<dbReference type="SUPFAM" id="SSF53098">
    <property type="entry name" value="Ribonuclease H-like"/>
    <property type="match status" value="1"/>
</dbReference>
<gene>
    <name evidence="5" type="ORF">DYB36_013623</name>
</gene>
<dbReference type="Pfam" id="PF02892">
    <property type="entry name" value="zf-BED"/>
    <property type="match status" value="1"/>
</dbReference>
<comment type="caution">
    <text evidence="5">The sequence shown here is derived from an EMBL/GenBank/DDBJ whole genome shotgun (WGS) entry which is preliminary data.</text>
</comment>
<proteinExistence type="predicted"/>
<dbReference type="VEuPathDB" id="FungiDB:H257_07326"/>
<name>A0A396ZYM3_APHAT</name>
<organism evidence="5 6">
    <name type="scientific">Aphanomyces astaci</name>
    <name type="common">Crayfish plague agent</name>
    <dbReference type="NCBI Taxonomy" id="112090"/>
    <lineage>
        <taxon>Eukaryota</taxon>
        <taxon>Sar</taxon>
        <taxon>Stramenopiles</taxon>
        <taxon>Oomycota</taxon>
        <taxon>Saprolegniomycetes</taxon>
        <taxon>Saprolegniales</taxon>
        <taxon>Verrucalvaceae</taxon>
        <taxon>Aphanomyces</taxon>
    </lineage>
</organism>
<protein>
    <recommendedName>
        <fullName evidence="4">BED-type domain-containing protein</fullName>
    </recommendedName>
</protein>
<dbReference type="EMBL" id="QUSZ01008947">
    <property type="protein sequence ID" value="RHX99735.1"/>
    <property type="molecule type" value="Genomic_DNA"/>
</dbReference>
<dbReference type="PANTHER" id="PTHR40866">
    <property type="entry name" value="BED-TYPE DOMAIN-CONTAINING PROTEIN"/>
    <property type="match status" value="1"/>
</dbReference>
<evidence type="ECO:0000256" key="3">
    <source>
        <dbReference type="ARBA" id="ARBA00022833"/>
    </source>
</evidence>
<dbReference type="Proteomes" id="UP000265427">
    <property type="component" value="Unassembled WGS sequence"/>
</dbReference>
<evidence type="ECO:0000256" key="1">
    <source>
        <dbReference type="ARBA" id="ARBA00022723"/>
    </source>
</evidence>
<dbReference type="InterPro" id="IPR003656">
    <property type="entry name" value="Znf_BED"/>
</dbReference>
<evidence type="ECO:0000313" key="6">
    <source>
        <dbReference type="Proteomes" id="UP000265427"/>
    </source>
</evidence>